<reference evidence="3 4" key="1">
    <citation type="submission" date="2025-04" db="UniProtKB">
        <authorList>
            <consortium name="RefSeq"/>
        </authorList>
    </citation>
    <scope>IDENTIFICATION</scope>
</reference>
<dbReference type="Proteomes" id="UP000504604">
    <property type="component" value="Linkage group LG10"/>
</dbReference>
<dbReference type="PANTHER" id="PTHR46087:SF11">
    <property type="entry name" value="PROTEIN SEMI-ROLLED LEAF 2"/>
    <property type="match status" value="1"/>
</dbReference>
<dbReference type="AlphaFoldDB" id="A0A6I9U0D5"/>
<sequence>MGVISRKIFPACESMCVCCPALRSRSRQPVKRYKKLLAEIFPKSHDGQSNERKIVKLCEYASKNPLRIPKIAKYLEERCYKELRSGNIRFVSIVAETYNKLLCICKEQMAYFSFNLLNMVIELLDDSKQDALLIIGCDTLTTFIYCQMDGTYTRNIENFVDKVCMLARKTEDEHQKRGLRASSLRCLSAMVWFMAEFSHIFADFEKIVHATLDNYEMESQNEEDEERREAHHNWVDEVARCEGRGTPGVGGEFSPSHMIIRLRPEKKDPSLLTRDEIETPKVWAQICIQRMVDLAKESTTMRRVLDPMFVYFDTGRHWVPQHGLAPLVLSDMQSFVENPGYQQLILAGVVRHLDHKNVVHDAEMKCHIVQTASYLARQVRLEAVISDMGFVSDLFRHLRKSFQATAEPVGEQELNMNAALQTSIETCLLETVRGIVDVRPLFDMMAITLEKLSPIRVVARAALASLIILAHVISLASISFHSQQVFPEALFIQLLKVMLHSDVDLRVGGHQIFCVLLIPSSAHARNDVFNNPRRGHSKSTSTFSSITALLEKLRLEIYGTKVKQESEKDDYQQLNKGKEERKHGTSHKNSPNMHIISSIVDRTGGPANLTETEQYFLRCNEDQIAQLLSALWIQVNLSDNLPANLEAIAHSFCLALISSRLKNSNNNLVLRFFQLPLSIRKMSLDSNTGSLPPVYQRSLLVLSTAMLAFAAKLYHIAETYNLHNLLLESDVDPYLGISDNFQVYVKSQSEVKDYGSVSDNEEALSTLLELREKAYESDKIVFSIFVESLSSITKFEADEIAKQLSEEFLPDEAFMFGPQSILDMDHIQKAAHSKETQSFDGEFSANSLVEDDAMSISSVADISRFIPKVPASPSPSMSHIVSIGQLLESALEVAGQVAGSSISTSPLPYSTMTNQCEAFGTDTRKKLSNWLTSDNHSIQANDMSPPPLRSTGGSSIDKATCSEAAIGAVPSSNSWLALRLPPASPFDNFLRAARG</sequence>
<dbReference type="InterPro" id="IPR055296">
    <property type="entry name" value="SRL2-like"/>
</dbReference>
<feature type="region of interest" description="Disordered" evidence="1">
    <location>
        <begin position="568"/>
        <end position="592"/>
    </location>
</feature>
<dbReference type="InterPro" id="IPR049152">
    <property type="entry name" value="EFR3-like_ARM"/>
</dbReference>
<dbReference type="PANTHER" id="PTHR46087">
    <property type="entry name" value="PUTATIVE, EXPRESSED-RELATED"/>
    <property type="match status" value="1"/>
</dbReference>
<dbReference type="InterPro" id="IPR016024">
    <property type="entry name" value="ARM-type_fold"/>
</dbReference>
<dbReference type="RefSeq" id="XP_011092150.1">
    <property type="nucleotide sequence ID" value="XM_011093848.2"/>
</dbReference>
<dbReference type="SUPFAM" id="SSF48371">
    <property type="entry name" value="ARM repeat"/>
    <property type="match status" value="1"/>
</dbReference>
<dbReference type="Pfam" id="PF21052">
    <property type="entry name" value="EFR3_ARM"/>
    <property type="match status" value="1"/>
</dbReference>
<protein>
    <submittedName>
        <fullName evidence="3 4">Uncharacterized protein LOC105172430</fullName>
    </submittedName>
</protein>
<organism evidence="2 3">
    <name type="scientific">Sesamum indicum</name>
    <name type="common">Oriental sesame</name>
    <name type="synonym">Sesamum orientale</name>
    <dbReference type="NCBI Taxonomy" id="4182"/>
    <lineage>
        <taxon>Eukaryota</taxon>
        <taxon>Viridiplantae</taxon>
        <taxon>Streptophyta</taxon>
        <taxon>Embryophyta</taxon>
        <taxon>Tracheophyta</taxon>
        <taxon>Spermatophyta</taxon>
        <taxon>Magnoliopsida</taxon>
        <taxon>eudicotyledons</taxon>
        <taxon>Gunneridae</taxon>
        <taxon>Pentapetalae</taxon>
        <taxon>asterids</taxon>
        <taxon>lamiids</taxon>
        <taxon>Lamiales</taxon>
        <taxon>Pedaliaceae</taxon>
        <taxon>Sesamum</taxon>
    </lineage>
</organism>
<proteinExistence type="predicted"/>
<dbReference type="KEGG" id="sind:105172430"/>
<name>A0A6I9U0D5_SESIN</name>
<evidence type="ECO:0000313" key="2">
    <source>
        <dbReference type="Proteomes" id="UP000504604"/>
    </source>
</evidence>
<dbReference type="GeneID" id="105172430"/>
<gene>
    <name evidence="3 4" type="primary">LOC105172430</name>
</gene>
<dbReference type="OrthoDB" id="19232at2759"/>
<evidence type="ECO:0000313" key="4">
    <source>
        <dbReference type="RefSeq" id="XP_020552904.1"/>
    </source>
</evidence>
<evidence type="ECO:0000256" key="1">
    <source>
        <dbReference type="SAM" id="MobiDB-lite"/>
    </source>
</evidence>
<dbReference type="RefSeq" id="XP_020552904.1">
    <property type="nucleotide sequence ID" value="XM_020697245.1"/>
</dbReference>
<feature type="compositionally biased region" description="Basic and acidic residues" evidence="1">
    <location>
        <begin position="568"/>
        <end position="583"/>
    </location>
</feature>
<evidence type="ECO:0000313" key="3">
    <source>
        <dbReference type="RefSeq" id="XP_011092150.1"/>
    </source>
</evidence>
<accession>A0A6I9U0D5</accession>
<keyword evidence="2" id="KW-1185">Reference proteome</keyword>